<proteinExistence type="inferred from homology"/>
<dbReference type="Pfam" id="PF01969">
    <property type="entry name" value="Ni_insertion"/>
    <property type="match status" value="1"/>
</dbReference>
<evidence type="ECO:0000256" key="1">
    <source>
        <dbReference type="ARBA" id="ARBA00022596"/>
    </source>
</evidence>
<dbReference type="HAMAP" id="MF_01074">
    <property type="entry name" value="LarC"/>
    <property type="match status" value="1"/>
</dbReference>
<dbReference type="PANTHER" id="PTHR36566:SF1">
    <property type="entry name" value="PYRIDINIUM-3,5-BISTHIOCARBOXYLIC ACID MONONUCLEOTIDE NICKEL INSERTION PROTEIN"/>
    <property type="match status" value="1"/>
</dbReference>
<keyword evidence="1 2" id="KW-0533">Nickel</keyword>
<accession>A0A1F7FBP8</accession>
<dbReference type="InterPro" id="IPR002822">
    <property type="entry name" value="Ni_insertion"/>
</dbReference>
<dbReference type="Gene3D" id="3.30.70.1380">
    <property type="entry name" value="Transcriptional regulatory protein pf0864 domain like"/>
    <property type="match status" value="1"/>
</dbReference>
<dbReference type="GO" id="GO:0016829">
    <property type="term" value="F:lyase activity"/>
    <property type="evidence" value="ECO:0007669"/>
    <property type="project" value="UniProtKB-UniRule"/>
</dbReference>
<dbReference type="GO" id="GO:0016151">
    <property type="term" value="F:nickel cation binding"/>
    <property type="evidence" value="ECO:0007669"/>
    <property type="project" value="UniProtKB-UniRule"/>
</dbReference>
<keyword evidence="2" id="KW-0456">Lyase</keyword>
<comment type="similarity">
    <text evidence="2">Belongs to the LarC family.</text>
</comment>
<dbReference type="PANTHER" id="PTHR36566">
    <property type="entry name" value="NICKEL INSERTION PROTEIN-RELATED"/>
    <property type="match status" value="1"/>
</dbReference>
<protein>
    <recommendedName>
        <fullName evidence="2">Putative nickel insertion protein</fullName>
    </recommendedName>
</protein>
<dbReference type="Gene3D" id="3.10.20.300">
    <property type="entry name" value="mk0293 like domain"/>
    <property type="match status" value="1"/>
</dbReference>
<dbReference type="Proteomes" id="UP000179243">
    <property type="component" value="Unassembled WGS sequence"/>
</dbReference>
<organism evidence="3 4">
    <name type="scientific">Candidatus Raymondbacteria bacterium RIFOXYD12_FULL_49_13</name>
    <dbReference type="NCBI Taxonomy" id="1817890"/>
    <lineage>
        <taxon>Bacteria</taxon>
        <taxon>Raymondiibacteriota</taxon>
    </lineage>
</organism>
<sequence length="387" mass="42150">MSFILFDMQSGISGDMAVAAALDFGIDEREFRSKLSTLDLKFEITVEKVDRGGIAATRFSVDYPHQHQHRHLSHINDIILRSGLPVAVKERARAIFLRLAEAEAKVHNTAVEKVHFHEVGAVDSIVDIVGASLVYTLIGAEEFFLTPFCFGTGTIKCDHGVMPIPAPATAELTRGFPVRRSTVEAELVTPTGAAIATTLGRPAAELGEYTISAIGYGAGSREIPGQANVLRILKGDRAPGNGLRVVEMQTNLDDTTGEIVGRTMERLMENGALDAFTTSVGMKKGRPGVLVTVLCQPAEREKLSRILLEETGSIGLRFSEKERICLTRSSGVVATAWGMVKVKVIDLFGEERITPEYESCRQLAIEKGVPVRIIYEEVIRVKGFVKA</sequence>
<evidence type="ECO:0000256" key="2">
    <source>
        <dbReference type="HAMAP-Rule" id="MF_01074"/>
    </source>
</evidence>
<evidence type="ECO:0000313" key="4">
    <source>
        <dbReference type="Proteomes" id="UP000179243"/>
    </source>
</evidence>
<dbReference type="AlphaFoldDB" id="A0A1F7FBP8"/>
<reference evidence="3 4" key="1">
    <citation type="journal article" date="2016" name="Nat. Commun.">
        <title>Thousands of microbial genomes shed light on interconnected biogeochemical processes in an aquifer system.</title>
        <authorList>
            <person name="Anantharaman K."/>
            <person name="Brown C.T."/>
            <person name="Hug L.A."/>
            <person name="Sharon I."/>
            <person name="Castelle C.J."/>
            <person name="Probst A.J."/>
            <person name="Thomas B.C."/>
            <person name="Singh A."/>
            <person name="Wilkins M.J."/>
            <person name="Karaoz U."/>
            <person name="Brodie E.L."/>
            <person name="Williams K.H."/>
            <person name="Hubbard S.S."/>
            <person name="Banfield J.F."/>
        </authorList>
    </citation>
    <scope>NUCLEOTIDE SEQUENCE [LARGE SCALE GENOMIC DNA]</scope>
</reference>
<gene>
    <name evidence="3" type="ORF">A2519_00825</name>
</gene>
<comment type="caution">
    <text evidence="3">The sequence shown here is derived from an EMBL/GenBank/DDBJ whole genome shotgun (WGS) entry which is preliminary data.</text>
</comment>
<evidence type="ECO:0000313" key="3">
    <source>
        <dbReference type="EMBL" id="OGK04031.1"/>
    </source>
</evidence>
<name>A0A1F7FBP8_UNCRA</name>
<dbReference type="NCBIfam" id="TIGR00299">
    <property type="entry name" value="nickel pincer cofactor biosynthesis protein LarC"/>
    <property type="match status" value="1"/>
</dbReference>
<dbReference type="EMBL" id="MFYX01000077">
    <property type="protein sequence ID" value="OGK04031.1"/>
    <property type="molecule type" value="Genomic_DNA"/>
</dbReference>